<dbReference type="InParanoid" id="E9HWY3"/>
<name>E9HWY3_DAPPU</name>
<dbReference type="HOGENOM" id="CLU_1497749_0_0_1"/>
<dbReference type="AlphaFoldDB" id="E9HWY3"/>
<proteinExistence type="predicted"/>
<protein>
    <submittedName>
        <fullName evidence="1">Uncharacterized protein</fullName>
    </submittedName>
</protein>
<dbReference type="Proteomes" id="UP000000305">
    <property type="component" value="Unassembled WGS sequence"/>
</dbReference>
<sequence>MSQSGSSNDITVAIARCSTLFHSTSTSSWTVSPLIPRPSTKQDNTPTVFPLALGVIRVQWKFETSTVHQQQASGTTRARSTAVTYPSPHRARVTLALTASLLSVFRFATRDAPRPAQRYGHCRLVHYYTARVIPQIVTEHVLDLYTWTVESQMASLRKAAFNNSIGVYLVEDEMEKAPSI</sequence>
<organism evidence="1 2">
    <name type="scientific">Daphnia pulex</name>
    <name type="common">Water flea</name>
    <dbReference type="NCBI Taxonomy" id="6669"/>
    <lineage>
        <taxon>Eukaryota</taxon>
        <taxon>Metazoa</taxon>
        <taxon>Ecdysozoa</taxon>
        <taxon>Arthropoda</taxon>
        <taxon>Crustacea</taxon>
        <taxon>Branchiopoda</taxon>
        <taxon>Diplostraca</taxon>
        <taxon>Cladocera</taxon>
        <taxon>Anomopoda</taxon>
        <taxon>Daphniidae</taxon>
        <taxon>Daphnia</taxon>
    </lineage>
</organism>
<dbReference type="EMBL" id="GL732974">
    <property type="protein sequence ID" value="EFX63747.1"/>
    <property type="molecule type" value="Genomic_DNA"/>
</dbReference>
<evidence type="ECO:0000313" key="2">
    <source>
        <dbReference type="Proteomes" id="UP000000305"/>
    </source>
</evidence>
<dbReference type="KEGG" id="dpx:DAPPUDRAFT_118884"/>
<accession>E9HWY3</accession>
<evidence type="ECO:0000313" key="1">
    <source>
        <dbReference type="EMBL" id="EFX63747.1"/>
    </source>
</evidence>
<gene>
    <name evidence="1" type="ORF">DAPPUDRAFT_118884</name>
</gene>
<keyword evidence="2" id="KW-1185">Reference proteome</keyword>
<reference evidence="1 2" key="1">
    <citation type="journal article" date="2011" name="Science">
        <title>The ecoresponsive genome of Daphnia pulex.</title>
        <authorList>
            <person name="Colbourne J.K."/>
            <person name="Pfrender M.E."/>
            <person name="Gilbert D."/>
            <person name="Thomas W.K."/>
            <person name="Tucker A."/>
            <person name="Oakley T.H."/>
            <person name="Tokishita S."/>
            <person name="Aerts A."/>
            <person name="Arnold G.J."/>
            <person name="Basu M.K."/>
            <person name="Bauer D.J."/>
            <person name="Caceres C.E."/>
            <person name="Carmel L."/>
            <person name="Casola C."/>
            <person name="Choi J.H."/>
            <person name="Detter J.C."/>
            <person name="Dong Q."/>
            <person name="Dusheyko S."/>
            <person name="Eads B.D."/>
            <person name="Frohlich T."/>
            <person name="Geiler-Samerotte K.A."/>
            <person name="Gerlach D."/>
            <person name="Hatcher P."/>
            <person name="Jogdeo S."/>
            <person name="Krijgsveld J."/>
            <person name="Kriventseva E.V."/>
            <person name="Kultz D."/>
            <person name="Laforsch C."/>
            <person name="Lindquist E."/>
            <person name="Lopez J."/>
            <person name="Manak J.R."/>
            <person name="Muller J."/>
            <person name="Pangilinan J."/>
            <person name="Patwardhan R.P."/>
            <person name="Pitluck S."/>
            <person name="Pritham E.J."/>
            <person name="Rechtsteiner A."/>
            <person name="Rho M."/>
            <person name="Rogozin I.B."/>
            <person name="Sakarya O."/>
            <person name="Salamov A."/>
            <person name="Schaack S."/>
            <person name="Shapiro H."/>
            <person name="Shiga Y."/>
            <person name="Skalitzky C."/>
            <person name="Smith Z."/>
            <person name="Souvorov A."/>
            <person name="Sung W."/>
            <person name="Tang Z."/>
            <person name="Tsuchiya D."/>
            <person name="Tu H."/>
            <person name="Vos H."/>
            <person name="Wang M."/>
            <person name="Wolf Y.I."/>
            <person name="Yamagata H."/>
            <person name="Yamada T."/>
            <person name="Ye Y."/>
            <person name="Shaw J.R."/>
            <person name="Andrews J."/>
            <person name="Crease T.J."/>
            <person name="Tang H."/>
            <person name="Lucas S.M."/>
            <person name="Robertson H.M."/>
            <person name="Bork P."/>
            <person name="Koonin E.V."/>
            <person name="Zdobnov E.M."/>
            <person name="Grigoriev I.V."/>
            <person name="Lynch M."/>
            <person name="Boore J.L."/>
        </authorList>
    </citation>
    <scope>NUCLEOTIDE SEQUENCE [LARGE SCALE GENOMIC DNA]</scope>
</reference>